<dbReference type="InterPro" id="IPR007346">
    <property type="entry name" value="Endonuclease-I"/>
</dbReference>
<dbReference type="PANTHER" id="PTHR33607">
    <property type="entry name" value="ENDONUCLEASE-1"/>
    <property type="match status" value="1"/>
</dbReference>
<protein>
    <submittedName>
        <fullName evidence="5">DNA-specific endonuclease I</fullName>
    </submittedName>
</protein>
<reference evidence="5" key="2">
    <citation type="submission" date="2020-09" db="EMBL/GenBank/DDBJ databases">
        <authorList>
            <person name="Sun Q."/>
            <person name="Ohkuma M."/>
        </authorList>
    </citation>
    <scope>NUCLEOTIDE SEQUENCE</scope>
    <source>
        <strain evidence="5">JCM 30078</strain>
    </source>
</reference>
<dbReference type="PANTHER" id="PTHR33607:SF2">
    <property type="entry name" value="ENDONUCLEASE-1"/>
    <property type="match status" value="1"/>
</dbReference>
<reference evidence="5" key="1">
    <citation type="journal article" date="2014" name="Int. J. Syst. Evol. Microbiol.">
        <title>Complete genome sequence of Corynebacterium casei LMG S-19264T (=DSM 44701T), isolated from a smear-ripened cheese.</title>
        <authorList>
            <consortium name="US DOE Joint Genome Institute (JGI-PGF)"/>
            <person name="Walter F."/>
            <person name="Albersmeier A."/>
            <person name="Kalinowski J."/>
            <person name="Ruckert C."/>
        </authorList>
    </citation>
    <scope>NUCLEOTIDE SEQUENCE</scope>
    <source>
        <strain evidence="5">JCM 30078</strain>
    </source>
</reference>
<dbReference type="AlphaFoldDB" id="A0A917PUD9"/>
<evidence type="ECO:0000313" key="6">
    <source>
        <dbReference type="Proteomes" id="UP000635983"/>
    </source>
</evidence>
<keyword evidence="6" id="KW-1185">Reference proteome</keyword>
<evidence type="ECO:0000256" key="3">
    <source>
        <dbReference type="ARBA" id="ARBA00022801"/>
    </source>
</evidence>
<dbReference type="Proteomes" id="UP000635983">
    <property type="component" value="Unassembled WGS sequence"/>
</dbReference>
<dbReference type="Pfam" id="PF04231">
    <property type="entry name" value="Endonuclease_1"/>
    <property type="match status" value="1"/>
</dbReference>
<dbReference type="GO" id="GO:0004519">
    <property type="term" value="F:endonuclease activity"/>
    <property type="evidence" value="ECO:0007669"/>
    <property type="project" value="UniProtKB-KW"/>
</dbReference>
<feature type="signal peptide" evidence="4">
    <location>
        <begin position="1"/>
        <end position="18"/>
    </location>
</feature>
<proteinExistence type="inferred from homology"/>
<organism evidence="5 6">
    <name type="scientific">Pseudomonas matsuisoli</name>
    <dbReference type="NCBI Taxonomy" id="1515666"/>
    <lineage>
        <taxon>Bacteria</taxon>
        <taxon>Pseudomonadati</taxon>
        <taxon>Pseudomonadota</taxon>
        <taxon>Gammaproteobacteria</taxon>
        <taxon>Pseudomonadales</taxon>
        <taxon>Pseudomonadaceae</taxon>
        <taxon>Pseudomonas</taxon>
    </lineage>
</organism>
<dbReference type="InterPro" id="IPR044925">
    <property type="entry name" value="His-Me_finger_sf"/>
</dbReference>
<gene>
    <name evidence="5" type="primary">endA</name>
    <name evidence="5" type="ORF">GCM10009304_17700</name>
</gene>
<evidence type="ECO:0000313" key="5">
    <source>
        <dbReference type="EMBL" id="GGJ92381.1"/>
    </source>
</evidence>
<keyword evidence="3" id="KW-0378">Hydrolase</keyword>
<dbReference type="EMBL" id="BMPO01000003">
    <property type="protein sequence ID" value="GGJ92381.1"/>
    <property type="molecule type" value="Genomic_DNA"/>
</dbReference>
<keyword evidence="5" id="KW-0255">Endonuclease</keyword>
<dbReference type="SUPFAM" id="SSF54060">
    <property type="entry name" value="His-Me finger endonucleases"/>
    <property type="match status" value="1"/>
</dbReference>
<evidence type="ECO:0000256" key="2">
    <source>
        <dbReference type="ARBA" id="ARBA00022722"/>
    </source>
</evidence>
<dbReference type="RefSeq" id="WP_188982827.1">
    <property type="nucleotide sequence ID" value="NZ_BMPO01000003.1"/>
</dbReference>
<dbReference type="GO" id="GO:0016787">
    <property type="term" value="F:hydrolase activity"/>
    <property type="evidence" value="ECO:0007669"/>
    <property type="project" value="UniProtKB-KW"/>
</dbReference>
<evidence type="ECO:0000256" key="1">
    <source>
        <dbReference type="ARBA" id="ARBA00006429"/>
    </source>
</evidence>
<comment type="similarity">
    <text evidence="1">Belongs to the EndA/NucM nuclease family.</text>
</comment>
<comment type="caution">
    <text evidence="5">The sequence shown here is derived from an EMBL/GenBank/DDBJ whole genome shotgun (WGS) entry which is preliminary data.</text>
</comment>
<feature type="chain" id="PRO_5037826974" evidence="4">
    <location>
        <begin position="19"/>
        <end position="228"/>
    </location>
</feature>
<name>A0A917PUD9_9PSED</name>
<keyword evidence="4" id="KW-0732">Signal</keyword>
<accession>A0A917PUD9</accession>
<keyword evidence="2" id="KW-0540">Nuclease</keyword>
<sequence>MFRFTFLLLLILPSLSFADAPRTFSEAKKIGWKLYADQPVEFYCGCRYTGNKVDLRSCGYKPRKNPKRAARVEWEHVVSAWQIGHQRRCWQNGGRANCAKNDARYRLAEADLHNLVPAIGEVNADRSNFSFGWSPEKPTQYGACQTVVDFKGRTVMPRQEIRGFVARTHFYMSKRYGLRLSAQDRKLYEVWAKAYPAQRWEVARNERIACITGQANEFVSRVNVRQCR</sequence>
<evidence type="ECO:0000256" key="4">
    <source>
        <dbReference type="SAM" id="SignalP"/>
    </source>
</evidence>